<keyword evidence="1" id="KW-1134">Transmembrane beta strand</keyword>
<dbReference type="PANTHER" id="PTHR40980">
    <property type="entry name" value="PLUG DOMAIN-CONTAINING PROTEIN"/>
    <property type="match status" value="1"/>
</dbReference>
<keyword evidence="1" id="KW-0813">Transport</keyword>
<keyword evidence="3" id="KW-0732">Signal</keyword>
<keyword evidence="1" id="KW-0812">Transmembrane</keyword>
<dbReference type="Pfam" id="PF07715">
    <property type="entry name" value="Plug"/>
    <property type="match status" value="1"/>
</dbReference>
<dbReference type="AlphaFoldDB" id="A0A514BVL8"/>
<evidence type="ECO:0000313" key="6">
    <source>
        <dbReference type="Proteomes" id="UP000317199"/>
    </source>
</evidence>
<gene>
    <name evidence="5" type="ORF">FKV23_16030</name>
</gene>
<feature type="domain" description="TonB-dependent receptor plug" evidence="4">
    <location>
        <begin position="90"/>
        <end position="193"/>
    </location>
</feature>
<dbReference type="OrthoDB" id="8727862at2"/>
<dbReference type="PROSITE" id="PS52016">
    <property type="entry name" value="TONB_DEPENDENT_REC_3"/>
    <property type="match status" value="1"/>
</dbReference>
<keyword evidence="1" id="KW-0472">Membrane</keyword>
<comment type="subcellular location">
    <subcellularLocation>
        <location evidence="1">Cell outer membrane</location>
        <topology evidence="1">Multi-pass membrane protein</topology>
    </subcellularLocation>
</comment>
<keyword evidence="1" id="KW-0998">Cell outer membrane</keyword>
<dbReference type="InterPro" id="IPR012910">
    <property type="entry name" value="Plug_dom"/>
</dbReference>
<dbReference type="EMBL" id="CP041242">
    <property type="protein sequence ID" value="QDH71434.1"/>
    <property type="molecule type" value="Genomic_DNA"/>
</dbReference>
<sequence>MAFRSQERADVQPTEANTNRVEGKMLQLRRNMLSVALASATALMATGVQAQSVAEPANDQDTSPAPDATTLDSVVVTGIRGGIEKSLDTKRESTSIVEAVSAEDIGKLPDASIADSIARLPGLTAHRERGRAAQIHIRGLSGDFAGTTLNGREQANTSDNRGVEFDQYPSELLSAAVVYKTPDASLVGQGLSGTVDLRTARPLDFSERVLAVNARYEQNKIDDLKESGNRYSFSYIDQFLDNTLGIAFGYAHIDSPQPGFQNESWAMRMAPTAPPWSAAARSTSSTTTTSATARC</sequence>
<evidence type="ECO:0000256" key="1">
    <source>
        <dbReference type="PROSITE-ProRule" id="PRU01360"/>
    </source>
</evidence>
<protein>
    <recommendedName>
        <fullName evidence="4">TonB-dependent receptor plug domain-containing protein</fullName>
    </recommendedName>
</protein>
<feature type="region of interest" description="Disordered" evidence="2">
    <location>
        <begin position="276"/>
        <end position="295"/>
    </location>
</feature>
<keyword evidence="6" id="KW-1185">Reference proteome</keyword>
<dbReference type="PANTHER" id="PTHR40980:SF3">
    <property type="entry name" value="TONB-DEPENDENT RECEPTOR-LIKE BETA-BARREL DOMAIN-CONTAINING PROTEIN"/>
    <property type="match status" value="1"/>
</dbReference>
<proteinExistence type="inferred from homology"/>
<name>A0A514BVL8_9GAMM</name>
<dbReference type="KEGG" id="lyj:FKV23_16030"/>
<dbReference type="GO" id="GO:0009279">
    <property type="term" value="C:cell outer membrane"/>
    <property type="evidence" value="ECO:0007669"/>
    <property type="project" value="UniProtKB-SubCell"/>
</dbReference>
<evidence type="ECO:0000313" key="5">
    <source>
        <dbReference type="EMBL" id="QDH71434.1"/>
    </source>
</evidence>
<feature type="chain" id="PRO_5021839074" description="TonB-dependent receptor plug domain-containing protein" evidence="3">
    <location>
        <begin position="51"/>
        <end position="295"/>
    </location>
</feature>
<feature type="signal peptide" evidence="3">
    <location>
        <begin position="1"/>
        <end position="50"/>
    </location>
</feature>
<dbReference type="SUPFAM" id="SSF56935">
    <property type="entry name" value="Porins"/>
    <property type="match status" value="1"/>
</dbReference>
<dbReference type="Proteomes" id="UP000317199">
    <property type="component" value="Chromosome"/>
</dbReference>
<reference evidence="5 6" key="1">
    <citation type="submission" date="2019-06" db="EMBL/GenBank/DDBJ databases">
        <title>Lysobacter alkalisoli sp. nov. isolated from saline-alkali soil.</title>
        <authorList>
            <person name="Sun J.-Q."/>
            <person name="Xu L."/>
        </authorList>
    </citation>
    <scope>NUCLEOTIDE SEQUENCE [LARGE SCALE GENOMIC DNA]</scope>
    <source>
        <strain evidence="5 6">SJ-36</strain>
    </source>
</reference>
<dbReference type="InterPro" id="IPR039426">
    <property type="entry name" value="TonB-dep_rcpt-like"/>
</dbReference>
<evidence type="ECO:0000259" key="4">
    <source>
        <dbReference type="Pfam" id="PF07715"/>
    </source>
</evidence>
<dbReference type="Gene3D" id="2.170.130.10">
    <property type="entry name" value="TonB-dependent receptor, plug domain"/>
    <property type="match status" value="1"/>
</dbReference>
<evidence type="ECO:0000256" key="3">
    <source>
        <dbReference type="SAM" id="SignalP"/>
    </source>
</evidence>
<organism evidence="5 6">
    <name type="scientific">Marilutibacter alkalisoli</name>
    <dbReference type="NCBI Taxonomy" id="2591633"/>
    <lineage>
        <taxon>Bacteria</taxon>
        <taxon>Pseudomonadati</taxon>
        <taxon>Pseudomonadota</taxon>
        <taxon>Gammaproteobacteria</taxon>
        <taxon>Lysobacterales</taxon>
        <taxon>Lysobacteraceae</taxon>
        <taxon>Marilutibacter</taxon>
    </lineage>
</organism>
<comment type="similarity">
    <text evidence="1">Belongs to the TonB-dependent receptor family.</text>
</comment>
<evidence type="ECO:0000256" key="2">
    <source>
        <dbReference type="SAM" id="MobiDB-lite"/>
    </source>
</evidence>
<accession>A0A514BVL8</accession>
<dbReference type="InterPro" id="IPR037066">
    <property type="entry name" value="Plug_dom_sf"/>
</dbReference>